<sequence>MDDLPAEYEIVETLYENALTSPEDIADFRLEGSANISFPQGRMRMENALDAGEGQKANFVLWCPETFPDGISVSWEFWPVKEPGLCILFFCAAGRNGIDMFDPGLEQRVGVYDQYHHGDIDAYHISYYRRLWEEERSFHTCNLRKSYGFHLTAQGADPLPSVMDARGPYRMRLLVNQGEVLFSINDLSVLKWKDDGTTYGPILQKGRIGFRQMAPLIAEYRNLKVESVRKINVR</sequence>
<dbReference type="SUPFAM" id="SSF49899">
    <property type="entry name" value="Concanavalin A-like lectins/glucanases"/>
    <property type="match status" value="1"/>
</dbReference>
<evidence type="ECO:0000313" key="2">
    <source>
        <dbReference type="Proteomes" id="UP000650466"/>
    </source>
</evidence>
<keyword evidence="2" id="KW-1185">Reference proteome</keyword>
<gene>
    <name evidence="1" type="ORF">ICC18_01315</name>
</gene>
<proteinExistence type="predicted"/>
<dbReference type="EMBL" id="JACVVD010000001">
    <property type="protein sequence ID" value="MBD0378760.1"/>
    <property type="molecule type" value="Genomic_DNA"/>
</dbReference>
<protein>
    <submittedName>
        <fullName evidence="1">YesU family protein</fullName>
    </submittedName>
</protein>
<organism evidence="1 2">
    <name type="scientific">Paenibacillus sedimenti</name>
    <dbReference type="NCBI Taxonomy" id="2770274"/>
    <lineage>
        <taxon>Bacteria</taxon>
        <taxon>Bacillati</taxon>
        <taxon>Bacillota</taxon>
        <taxon>Bacilli</taxon>
        <taxon>Bacillales</taxon>
        <taxon>Paenibacillaceae</taxon>
        <taxon>Paenibacillus</taxon>
    </lineage>
</organism>
<dbReference type="Gene3D" id="2.60.120.200">
    <property type="match status" value="1"/>
</dbReference>
<reference evidence="1" key="1">
    <citation type="submission" date="2020-09" db="EMBL/GenBank/DDBJ databases">
        <title>Draft Genome Sequence of Paenibacillus sp. WST5.</title>
        <authorList>
            <person name="Bao Z."/>
        </authorList>
    </citation>
    <scope>NUCLEOTIDE SEQUENCE</scope>
    <source>
        <strain evidence="1">WST5</strain>
    </source>
</reference>
<dbReference type="AlphaFoldDB" id="A0A926QGT0"/>
<dbReference type="Pfam" id="PF09224">
    <property type="entry name" value="DUF1961"/>
    <property type="match status" value="1"/>
</dbReference>
<dbReference type="InterPro" id="IPR013320">
    <property type="entry name" value="ConA-like_dom_sf"/>
</dbReference>
<comment type="caution">
    <text evidence="1">The sequence shown here is derived from an EMBL/GenBank/DDBJ whole genome shotgun (WGS) entry which is preliminary data.</text>
</comment>
<dbReference type="InterPro" id="IPR015305">
    <property type="entry name" value="DUF1961"/>
</dbReference>
<name>A0A926QGT0_9BACL</name>
<evidence type="ECO:0000313" key="1">
    <source>
        <dbReference type="EMBL" id="MBD0378760.1"/>
    </source>
</evidence>
<dbReference type="Proteomes" id="UP000650466">
    <property type="component" value="Unassembled WGS sequence"/>
</dbReference>
<accession>A0A926QGT0</accession>